<dbReference type="Proteomes" id="UP000315003">
    <property type="component" value="Chromosome"/>
</dbReference>
<proteinExistence type="predicted"/>
<sequence length="289" mass="32993">MLRESQKILKQEQRNCSRHDQILSSEKADVDKLEGLSLTGLFYSILGTKDERLETERQEYLAAKLKHEECSQAVGDAENEVERLVAELDSFQDAESEYLALIKEKEQFLAQTGDHRAKTLLEFTERLSDLEADRKELCEAVEAGRTAERSLEQVRSELRSAENWGTWDLIGGGTISTWAKHSKIDSAKRQAQVAQRRLRRFQEELADADQRLHLSLEEIGGFSTFADFFFDGLIADWIVQSKVQKASSACDVAIRKVALALGDCRRKLTEVEQEIQQIESEHRQFIEEA</sequence>
<feature type="coiled-coil region" evidence="1">
    <location>
        <begin position="261"/>
        <end position="288"/>
    </location>
</feature>
<keyword evidence="3" id="KW-1185">Reference proteome</keyword>
<keyword evidence="1" id="KW-0175">Coiled coil</keyword>
<evidence type="ECO:0000256" key="1">
    <source>
        <dbReference type="SAM" id="Coils"/>
    </source>
</evidence>
<reference evidence="2 3" key="1">
    <citation type="submission" date="2019-02" db="EMBL/GenBank/DDBJ databases">
        <title>Deep-cultivation of Planctomycetes and their phenomic and genomic characterization uncovers novel biology.</title>
        <authorList>
            <person name="Wiegand S."/>
            <person name="Jogler M."/>
            <person name="Boedeker C."/>
            <person name="Pinto D."/>
            <person name="Vollmers J."/>
            <person name="Rivas-Marin E."/>
            <person name="Kohn T."/>
            <person name="Peeters S.H."/>
            <person name="Heuer A."/>
            <person name="Rast P."/>
            <person name="Oberbeckmann S."/>
            <person name="Bunk B."/>
            <person name="Jeske O."/>
            <person name="Meyerdierks A."/>
            <person name="Storesund J.E."/>
            <person name="Kallscheuer N."/>
            <person name="Luecker S."/>
            <person name="Lage O.M."/>
            <person name="Pohl T."/>
            <person name="Merkel B.J."/>
            <person name="Hornburger P."/>
            <person name="Mueller R.-W."/>
            <person name="Bruemmer F."/>
            <person name="Labrenz M."/>
            <person name="Spormann A.M."/>
            <person name="Op den Camp H."/>
            <person name="Overmann J."/>
            <person name="Amann R."/>
            <person name="Jetten M.S.M."/>
            <person name="Mascher T."/>
            <person name="Medema M.H."/>
            <person name="Devos D.P."/>
            <person name="Kaster A.-K."/>
            <person name="Ovreas L."/>
            <person name="Rohde M."/>
            <person name="Galperin M.Y."/>
            <person name="Jogler C."/>
        </authorList>
    </citation>
    <scope>NUCLEOTIDE SEQUENCE [LARGE SCALE GENOMIC DNA]</scope>
    <source>
        <strain evidence="2 3">SV_7m_r</strain>
    </source>
</reference>
<dbReference type="EMBL" id="CP036272">
    <property type="protein sequence ID" value="QDT59481.1"/>
    <property type="molecule type" value="Genomic_DNA"/>
</dbReference>
<name>A0A517STM1_9BACT</name>
<feature type="coiled-coil region" evidence="1">
    <location>
        <begin position="67"/>
        <end position="94"/>
    </location>
</feature>
<dbReference type="AlphaFoldDB" id="A0A517STM1"/>
<evidence type="ECO:0000313" key="2">
    <source>
        <dbReference type="EMBL" id="QDT59481.1"/>
    </source>
</evidence>
<evidence type="ECO:0000313" key="3">
    <source>
        <dbReference type="Proteomes" id="UP000315003"/>
    </source>
</evidence>
<feature type="coiled-coil region" evidence="1">
    <location>
        <begin position="184"/>
        <end position="218"/>
    </location>
</feature>
<gene>
    <name evidence="2" type="ORF">SV7mr_19880</name>
</gene>
<protein>
    <submittedName>
        <fullName evidence="2">Uncharacterized protein</fullName>
    </submittedName>
</protein>
<organism evidence="2 3">
    <name type="scientific">Stieleria bergensis</name>
    <dbReference type="NCBI Taxonomy" id="2528025"/>
    <lineage>
        <taxon>Bacteria</taxon>
        <taxon>Pseudomonadati</taxon>
        <taxon>Planctomycetota</taxon>
        <taxon>Planctomycetia</taxon>
        <taxon>Pirellulales</taxon>
        <taxon>Pirellulaceae</taxon>
        <taxon>Stieleria</taxon>
    </lineage>
</organism>
<accession>A0A517STM1</accession>